<dbReference type="Proteomes" id="UP000515873">
    <property type="component" value="Chromosome"/>
</dbReference>
<dbReference type="AlphaFoldDB" id="A0A7G8Q653"/>
<dbReference type="Pfam" id="PF04191">
    <property type="entry name" value="PEMT"/>
    <property type="match status" value="1"/>
</dbReference>
<dbReference type="PANTHER" id="PTHR43847:SF1">
    <property type="entry name" value="BLL3993 PROTEIN"/>
    <property type="match status" value="1"/>
</dbReference>
<gene>
    <name evidence="6" type="ORF">H8F01_03620</name>
</gene>
<comment type="subcellular location">
    <subcellularLocation>
        <location evidence="1">Endomembrane system</location>
        <topology evidence="1">Multi-pass membrane protein</topology>
    </subcellularLocation>
</comment>
<keyword evidence="6" id="KW-0808">Transferase</keyword>
<accession>A0A7G8Q653</accession>
<feature type="transmembrane region" description="Helical" evidence="5">
    <location>
        <begin position="131"/>
        <end position="159"/>
    </location>
</feature>
<evidence type="ECO:0000256" key="4">
    <source>
        <dbReference type="ARBA" id="ARBA00023136"/>
    </source>
</evidence>
<keyword evidence="2 5" id="KW-0812">Transmembrane</keyword>
<evidence type="ECO:0000256" key="3">
    <source>
        <dbReference type="ARBA" id="ARBA00022989"/>
    </source>
</evidence>
<dbReference type="Gene3D" id="1.20.120.1630">
    <property type="match status" value="1"/>
</dbReference>
<reference evidence="6 7" key="1">
    <citation type="submission" date="2020-08" db="EMBL/GenBank/DDBJ databases">
        <title>Dyella sp. G9 isolated from forest soil.</title>
        <authorList>
            <person name="Fu J."/>
            <person name="Qiu L."/>
        </authorList>
    </citation>
    <scope>NUCLEOTIDE SEQUENCE [LARGE SCALE GENOMIC DNA]</scope>
    <source>
        <strain evidence="6 7">G9</strain>
    </source>
</reference>
<dbReference type="GO" id="GO:0008168">
    <property type="term" value="F:methyltransferase activity"/>
    <property type="evidence" value="ECO:0007669"/>
    <property type="project" value="UniProtKB-KW"/>
</dbReference>
<name>A0A7G8Q653_9GAMM</name>
<sequence length="192" mass="21883">MDPRFGTALNLVWSTLLAYWLWSARRVKSPVQMEPLSKRFVAYWLPLILALVLLGPGEWFAGCPLREQFVPHSIAFQSMGLFLCIASVAIACWSRHLLGENWSATVQLKDNHQLITRGPYGLIRHPIYTGLLLLFLGNAVLVGDWRGLVAVAIVFASFWRKLRLEERWLSELFGEVYRQYKGRTSALIPGLL</sequence>
<dbReference type="EMBL" id="CP060412">
    <property type="protein sequence ID" value="QNK02261.1"/>
    <property type="molecule type" value="Genomic_DNA"/>
</dbReference>
<dbReference type="GO" id="GO:0012505">
    <property type="term" value="C:endomembrane system"/>
    <property type="evidence" value="ECO:0007669"/>
    <property type="project" value="UniProtKB-SubCell"/>
</dbReference>
<evidence type="ECO:0000313" key="7">
    <source>
        <dbReference type="Proteomes" id="UP000515873"/>
    </source>
</evidence>
<keyword evidence="7" id="KW-1185">Reference proteome</keyword>
<feature type="transmembrane region" description="Helical" evidence="5">
    <location>
        <begin position="6"/>
        <end position="22"/>
    </location>
</feature>
<organism evidence="6 7">
    <name type="scientific">Dyella telluris</name>
    <dbReference type="NCBI Taxonomy" id="2763498"/>
    <lineage>
        <taxon>Bacteria</taxon>
        <taxon>Pseudomonadati</taxon>
        <taxon>Pseudomonadota</taxon>
        <taxon>Gammaproteobacteria</taxon>
        <taxon>Lysobacterales</taxon>
        <taxon>Rhodanobacteraceae</taxon>
        <taxon>Dyella</taxon>
    </lineage>
</organism>
<keyword evidence="3 5" id="KW-1133">Transmembrane helix</keyword>
<dbReference type="RefSeq" id="WP_187057718.1">
    <property type="nucleotide sequence ID" value="NZ_CP060412.1"/>
</dbReference>
<proteinExistence type="predicted"/>
<keyword evidence="4 5" id="KW-0472">Membrane</keyword>
<dbReference type="PANTHER" id="PTHR43847">
    <property type="entry name" value="BLL3993 PROTEIN"/>
    <property type="match status" value="1"/>
</dbReference>
<evidence type="ECO:0000313" key="6">
    <source>
        <dbReference type="EMBL" id="QNK02261.1"/>
    </source>
</evidence>
<evidence type="ECO:0000256" key="5">
    <source>
        <dbReference type="SAM" id="Phobius"/>
    </source>
</evidence>
<evidence type="ECO:0000256" key="1">
    <source>
        <dbReference type="ARBA" id="ARBA00004127"/>
    </source>
</evidence>
<dbReference type="KEGG" id="dtl:H8F01_03620"/>
<dbReference type="GO" id="GO:0032259">
    <property type="term" value="P:methylation"/>
    <property type="evidence" value="ECO:0007669"/>
    <property type="project" value="UniProtKB-KW"/>
</dbReference>
<protein>
    <submittedName>
        <fullName evidence="6">Isoprenylcysteine carboxylmethyltransferase family protein</fullName>
    </submittedName>
</protein>
<evidence type="ECO:0000256" key="2">
    <source>
        <dbReference type="ARBA" id="ARBA00022692"/>
    </source>
</evidence>
<dbReference type="InterPro" id="IPR052527">
    <property type="entry name" value="Metal_cation-efflux_comp"/>
</dbReference>
<feature type="transmembrane region" description="Helical" evidence="5">
    <location>
        <begin position="74"/>
        <end position="93"/>
    </location>
</feature>
<dbReference type="InterPro" id="IPR007318">
    <property type="entry name" value="Phopholipid_MeTrfase"/>
</dbReference>
<keyword evidence="6" id="KW-0489">Methyltransferase</keyword>
<feature type="transmembrane region" description="Helical" evidence="5">
    <location>
        <begin position="43"/>
        <end position="62"/>
    </location>
</feature>